<feature type="compositionally biased region" description="Polar residues" evidence="1">
    <location>
        <begin position="28"/>
        <end position="38"/>
    </location>
</feature>
<proteinExistence type="predicted"/>
<sequence length="70" mass="7467">MARDIAESGGSNYPDTTWGTGEGVGAMSNPTGRGNNTLDPRKRCAPPVGADVPRKTRVKKLKARNSITPW</sequence>
<dbReference type="AlphaFoldDB" id="A0A6M3LPZ4"/>
<gene>
    <name evidence="2" type="ORF">MM415B07576_0010</name>
</gene>
<protein>
    <submittedName>
        <fullName evidence="2">Uncharacterized protein</fullName>
    </submittedName>
</protein>
<reference evidence="2" key="1">
    <citation type="submission" date="2020-03" db="EMBL/GenBank/DDBJ databases">
        <title>The deep terrestrial virosphere.</title>
        <authorList>
            <person name="Holmfeldt K."/>
            <person name="Nilsson E."/>
            <person name="Simone D."/>
            <person name="Lopez-Fernandez M."/>
            <person name="Wu X."/>
            <person name="de Brujin I."/>
            <person name="Lundin D."/>
            <person name="Andersson A."/>
            <person name="Bertilsson S."/>
            <person name="Dopson M."/>
        </authorList>
    </citation>
    <scope>NUCLEOTIDE SEQUENCE</scope>
    <source>
        <strain evidence="2">MM415B07576</strain>
    </source>
</reference>
<evidence type="ECO:0000256" key="1">
    <source>
        <dbReference type="SAM" id="MobiDB-lite"/>
    </source>
</evidence>
<feature type="compositionally biased region" description="Polar residues" evidence="1">
    <location>
        <begin position="9"/>
        <end position="19"/>
    </location>
</feature>
<evidence type="ECO:0000313" key="2">
    <source>
        <dbReference type="EMBL" id="QJA96713.1"/>
    </source>
</evidence>
<organism evidence="2">
    <name type="scientific">viral metagenome</name>
    <dbReference type="NCBI Taxonomy" id="1070528"/>
    <lineage>
        <taxon>unclassified sequences</taxon>
        <taxon>metagenomes</taxon>
        <taxon>organismal metagenomes</taxon>
    </lineage>
</organism>
<name>A0A6M3LPZ4_9ZZZZ</name>
<feature type="region of interest" description="Disordered" evidence="1">
    <location>
        <begin position="1"/>
        <end position="70"/>
    </location>
</feature>
<accession>A0A6M3LPZ4</accession>
<dbReference type="EMBL" id="MT143426">
    <property type="protein sequence ID" value="QJA96713.1"/>
    <property type="molecule type" value="Genomic_DNA"/>
</dbReference>